<dbReference type="CDD" id="cd00093">
    <property type="entry name" value="HTH_XRE"/>
    <property type="match status" value="1"/>
</dbReference>
<dbReference type="GO" id="GO:0003677">
    <property type="term" value="F:DNA binding"/>
    <property type="evidence" value="ECO:0007669"/>
    <property type="project" value="InterPro"/>
</dbReference>
<gene>
    <name evidence="2" type="ORF">ECE50_005370</name>
</gene>
<dbReference type="EMBL" id="RIAR02000001">
    <property type="protein sequence ID" value="NSL86247.1"/>
    <property type="molecule type" value="Genomic_DNA"/>
</dbReference>
<dbReference type="PANTHER" id="PTHR42999">
    <property type="entry name" value="ANTIBIOTIC RESISTANCE PROTEIN MCBG"/>
    <property type="match status" value="1"/>
</dbReference>
<dbReference type="PROSITE" id="PS50943">
    <property type="entry name" value="HTH_CROC1"/>
    <property type="match status" value="1"/>
</dbReference>
<dbReference type="Gene3D" id="2.160.20.80">
    <property type="entry name" value="E3 ubiquitin-protein ligase SopA"/>
    <property type="match status" value="3"/>
</dbReference>
<reference evidence="2" key="1">
    <citation type="submission" date="2020-05" db="EMBL/GenBank/DDBJ databases">
        <title>Chitinophaga laudate sp. nov., isolated from a tropical peat swamp.</title>
        <authorList>
            <person name="Goh C.B.S."/>
            <person name="Lee M.S."/>
            <person name="Parimannan S."/>
            <person name="Pasbakhsh P."/>
            <person name="Yule C.M."/>
            <person name="Rajandas H."/>
            <person name="Loke S."/>
            <person name="Croft L."/>
            <person name="Tan J.B.L."/>
        </authorList>
    </citation>
    <scope>NUCLEOTIDE SEQUENCE</scope>
    <source>
        <strain evidence="2">Mgbs1</strain>
    </source>
</reference>
<name>A0A3S1CZG0_9BACT</name>
<dbReference type="InterPro" id="IPR010982">
    <property type="entry name" value="Lambda_DNA-bd_dom_sf"/>
</dbReference>
<dbReference type="OrthoDB" id="9812495at2"/>
<dbReference type="SUPFAM" id="SSF47413">
    <property type="entry name" value="lambda repressor-like DNA-binding domains"/>
    <property type="match status" value="1"/>
</dbReference>
<feature type="region of interest" description="Disordered" evidence="1">
    <location>
        <begin position="76"/>
        <end position="99"/>
    </location>
</feature>
<protein>
    <submittedName>
        <fullName evidence="2">Helix-turn-helix domain-containing protein</fullName>
    </submittedName>
</protein>
<accession>A0A3S1CZG0</accession>
<evidence type="ECO:0000313" key="3">
    <source>
        <dbReference type="Proteomes" id="UP000281028"/>
    </source>
</evidence>
<dbReference type="AlphaFoldDB" id="A0A3S1CZG0"/>
<dbReference type="Proteomes" id="UP000281028">
    <property type="component" value="Unassembled WGS sequence"/>
</dbReference>
<dbReference type="InterPro" id="IPR001646">
    <property type="entry name" value="5peptide_repeat"/>
</dbReference>
<dbReference type="Pfam" id="PF13599">
    <property type="entry name" value="Pentapeptide_4"/>
    <property type="match status" value="1"/>
</dbReference>
<evidence type="ECO:0000313" key="2">
    <source>
        <dbReference type="EMBL" id="NSL86247.1"/>
    </source>
</evidence>
<evidence type="ECO:0000256" key="1">
    <source>
        <dbReference type="SAM" id="MobiDB-lite"/>
    </source>
</evidence>
<comment type="caution">
    <text evidence="2">The sequence shown here is derived from an EMBL/GenBank/DDBJ whole genome shotgun (WGS) entry which is preliminary data.</text>
</comment>
<dbReference type="SMART" id="SM00530">
    <property type="entry name" value="HTH_XRE"/>
    <property type="match status" value="1"/>
</dbReference>
<dbReference type="InterPro" id="IPR001387">
    <property type="entry name" value="Cro/C1-type_HTH"/>
</dbReference>
<feature type="compositionally biased region" description="Low complexity" evidence="1">
    <location>
        <begin position="76"/>
        <end position="89"/>
    </location>
</feature>
<dbReference type="Pfam" id="PF01381">
    <property type="entry name" value="HTH_3"/>
    <property type="match status" value="1"/>
</dbReference>
<proteinExistence type="predicted"/>
<dbReference type="SUPFAM" id="SSF141571">
    <property type="entry name" value="Pentapeptide repeat-like"/>
    <property type="match status" value="2"/>
</dbReference>
<keyword evidence="3" id="KW-1185">Reference proteome</keyword>
<dbReference type="InterPro" id="IPR052949">
    <property type="entry name" value="PA_immunity-related"/>
</dbReference>
<organism evidence="2 3">
    <name type="scientific">Chitinophaga solisilvae</name>
    <dbReference type="NCBI Taxonomy" id="1233460"/>
    <lineage>
        <taxon>Bacteria</taxon>
        <taxon>Pseudomonadati</taxon>
        <taxon>Bacteroidota</taxon>
        <taxon>Chitinophagia</taxon>
        <taxon>Chitinophagales</taxon>
        <taxon>Chitinophagaceae</taxon>
        <taxon>Chitinophaga</taxon>
    </lineage>
</organism>
<dbReference type="PANTHER" id="PTHR42999:SF1">
    <property type="entry name" value="PENTAPEPTIDE REPEAT-CONTAINING PROTEIN"/>
    <property type="match status" value="1"/>
</dbReference>
<dbReference type="Gene3D" id="1.10.260.40">
    <property type="entry name" value="lambda repressor-like DNA-binding domains"/>
    <property type="match status" value="1"/>
</dbReference>
<sequence>MMDTKLIGNKIAEARKRIKISQAELAQRLFISPQAVGKWERGESIPDIFTFNRLAEILGVDLNYFSDTFSSGAIESAEAPSAARQPAAPLTGKEDNKPGWDMSGGNWVDADFSGLKNLHEKFAYANMRNCKFIGAEMSGLLLKSNMIDGCDFSGSDMNGSQIQHAHLTGNGFTNCSLQAAAFSDTHIKGCNFSGADLTGAIFRSCALQKSVMEEAVLNRTAFNNTSFADLIFQGRLEDCSFDNCGFSRVTFRNTILVNTFFKGRSLKQITFIDCQTDRMTYEFLKNGKANLNGITLLTT</sequence>